<reference evidence="3" key="1">
    <citation type="submission" date="2020-05" db="EMBL/GenBank/DDBJ databases">
        <title>Mycena genomes resolve the evolution of fungal bioluminescence.</title>
        <authorList>
            <person name="Tsai I.J."/>
        </authorList>
    </citation>
    <scope>NUCLEOTIDE SEQUENCE</scope>
    <source>
        <strain evidence="3">CCC161011</strain>
    </source>
</reference>
<comment type="caution">
    <text evidence="3">The sequence shown here is derived from an EMBL/GenBank/DDBJ whole genome shotgun (WGS) entry which is preliminary data.</text>
</comment>
<dbReference type="OrthoDB" id="9514740at2759"/>
<dbReference type="EMBL" id="JACAZI010000004">
    <property type="protein sequence ID" value="KAF7362583.1"/>
    <property type="molecule type" value="Genomic_DNA"/>
</dbReference>
<proteinExistence type="predicted"/>
<dbReference type="AlphaFoldDB" id="A0A8H6YJX5"/>
<evidence type="ECO:0000256" key="1">
    <source>
        <dbReference type="SAM" id="MobiDB-lite"/>
    </source>
</evidence>
<protein>
    <submittedName>
        <fullName evidence="3">ADP-ribosylation</fullName>
    </submittedName>
</protein>
<dbReference type="SUPFAM" id="SSF56399">
    <property type="entry name" value="ADP-ribosylation"/>
    <property type="match status" value="1"/>
</dbReference>
<dbReference type="Gene3D" id="3.90.228.10">
    <property type="match status" value="1"/>
</dbReference>
<evidence type="ECO:0000313" key="3">
    <source>
        <dbReference type="EMBL" id="KAF7362583.1"/>
    </source>
</evidence>
<evidence type="ECO:0000313" key="4">
    <source>
        <dbReference type="Proteomes" id="UP000620124"/>
    </source>
</evidence>
<dbReference type="Pfam" id="PF00644">
    <property type="entry name" value="PARP"/>
    <property type="match status" value="1"/>
</dbReference>
<dbReference type="InterPro" id="IPR012317">
    <property type="entry name" value="Poly(ADP-ribose)pol_cat_dom"/>
</dbReference>
<dbReference type="Proteomes" id="UP000620124">
    <property type="component" value="Unassembled WGS sequence"/>
</dbReference>
<gene>
    <name evidence="3" type="ORF">MVEN_00607000</name>
</gene>
<name>A0A8H6YJX5_9AGAR</name>
<dbReference type="GO" id="GO:0003950">
    <property type="term" value="F:NAD+ poly-ADP-ribosyltransferase activity"/>
    <property type="evidence" value="ECO:0007669"/>
    <property type="project" value="InterPro"/>
</dbReference>
<evidence type="ECO:0000259" key="2">
    <source>
        <dbReference type="Pfam" id="PF00644"/>
    </source>
</evidence>
<feature type="domain" description="PARP catalytic" evidence="2">
    <location>
        <begin position="515"/>
        <end position="620"/>
    </location>
</feature>
<keyword evidence="4" id="KW-1185">Reference proteome</keyword>
<accession>A0A8H6YJX5</accession>
<sequence length="630" mass="69439">MLFAFGRSEGSYYIANGKRNYWKNVPNSLAKHLNKNYVLQAISFGVGDTWFFREAPRDGTNGSYCLSSAAAVYYPCVQEIYQSDEAINWVAFGPRGQYVVDTQEQVYHSNTDKEIVRQYEDGDAVPLRCASFGYEGAWVCVEDDGVIRSSGLSAKVQAALGKKAVRNVQLSANSSTTFFIEYVDGQTEWSMPSSWCSNIESIENISVRLDDPGAPGEQSVSQRIIFAFGHKTGEFCISNGQQARWRGIDDPDATARLKRAGTMQAFSLGENGAWFWRQGGSSSLSAATKMAYPEVWRICGSDQEINWVAFGPQGYYIIDTDSHIYASRSDTILRNYKSGKRVPLRCGSFGYGGAWVVVEDDGVIRSSGLSPTVLKMVKVGNVRNVQLSITDPDQCYIEYMDGTSDWRIPKRWHDDVSLTEGNLPTPSTASNNTNTGGRVPSAHTRRASIQQRLVPILHLLAPHRSPAPTQTAHQAYAKRIGNEQKLWHATLRRCKLGDEGRGLELCADAKCSLCQIIRTGFKKRFSLDSGMFGKGIYTSTTSSKIELSVLGAAGYSENSRASKYKAILLNNVVVGRAYETNKAMVGSTAPPKGFNSVCGLPGSALKYDETCVYDDDAIRPTYLILYDAKA</sequence>
<feature type="compositionally biased region" description="Low complexity" evidence="1">
    <location>
        <begin position="422"/>
        <end position="435"/>
    </location>
</feature>
<feature type="region of interest" description="Disordered" evidence="1">
    <location>
        <begin position="420"/>
        <end position="441"/>
    </location>
</feature>
<organism evidence="3 4">
    <name type="scientific">Mycena venus</name>
    <dbReference type="NCBI Taxonomy" id="2733690"/>
    <lineage>
        <taxon>Eukaryota</taxon>
        <taxon>Fungi</taxon>
        <taxon>Dikarya</taxon>
        <taxon>Basidiomycota</taxon>
        <taxon>Agaricomycotina</taxon>
        <taxon>Agaricomycetes</taxon>
        <taxon>Agaricomycetidae</taxon>
        <taxon>Agaricales</taxon>
        <taxon>Marasmiineae</taxon>
        <taxon>Mycenaceae</taxon>
        <taxon>Mycena</taxon>
    </lineage>
</organism>